<dbReference type="EC" id="6.3.2.45" evidence="9"/>
<dbReference type="Pfam" id="PF08245">
    <property type="entry name" value="Mur_ligase_M"/>
    <property type="match status" value="1"/>
</dbReference>
<dbReference type="PANTHER" id="PTHR43445">
    <property type="entry name" value="UDP-N-ACETYLMURAMATE--L-ALANINE LIGASE-RELATED"/>
    <property type="match status" value="1"/>
</dbReference>
<feature type="domain" description="Mur ligase central" evidence="12">
    <location>
        <begin position="108"/>
        <end position="291"/>
    </location>
</feature>
<keyword evidence="6 9" id="KW-0573">Peptidoglycan synthesis</keyword>
<keyword evidence="5 9" id="KW-0133">Cell shape</keyword>
<keyword evidence="2 9" id="KW-0132">Cell division</keyword>
<evidence type="ECO:0000256" key="6">
    <source>
        <dbReference type="ARBA" id="ARBA00022984"/>
    </source>
</evidence>
<keyword evidence="4 9" id="KW-0067">ATP-binding</keyword>
<dbReference type="Proteomes" id="UP000032749">
    <property type="component" value="Chromosome"/>
</dbReference>
<dbReference type="HOGENOM" id="CLU_028104_0_1_6"/>
<feature type="binding site" evidence="9">
    <location>
        <begin position="110"/>
        <end position="116"/>
    </location>
    <ligand>
        <name>ATP</name>
        <dbReference type="ChEBI" id="CHEBI:30616"/>
    </ligand>
</feature>
<evidence type="ECO:0000256" key="5">
    <source>
        <dbReference type="ARBA" id="ARBA00022960"/>
    </source>
</evidence>
<dbReference type="SUPFAM" id="SSF53623">
    <property type="entry name" value="MurD-like peptide ligases, catalytic domain"/>
    <property type="match status" value="1"/>
</dbReference>
<dbReference type="PATRIC" id="fig|698738.3.peg.532"/>
<dbReference type="GO" id="GO:0106418">
    <property type="term" value="F:UDP-N-acetylmuramate-L-alanyl-gamma-D-glutamyl-meso-2,6-diaminoheptanedioate ligase activity"/>
    <property type="evidence" value="ECO:0007669"/>
    <property type="project" value="UniProtKB-EC"/>
</dbReference>
<reference evidence="13 14" key="1">
    <citation type="journal article" date="2013" name="Nat. Commun.">
        <title>Genome sequence and functional genomic analysis of the oil-degrading bacterium Oleispira antarctica.</title>
        <authorList>
            <person name="Kube M."/>
            <person name="Chernikova T.N."/>
            <person name="Al-Ramahi Y."/>
            <person name="Beloqui A."/>
            <person name="Lopez-Cortez N."/>
            <person name="Guazzaroni M.E."/>
            <person name="Heipieper H.J."/>
            <person name="Klages S."/>
            <person name="Kotsyurbenko O.R."/>
            <person name="Langer I."/>
            <person name="Nechitaylo T.Y."/>
            <person name="Lunsdorf H."/>
            <person name="Fernandez M."/>
            <person name="Juarez S."/>
            <person name="Ciordia S."/>
            <person name="Singer A."/>
            <person name="Kagan O."/>
            <person name="Egorova O."/>
            <person name="Petit P.A."/>
            <person name="Stogios P."/>
            <person name="Kim Y."/>
            <person name="Tchigvintsev A."/>
            <person name="Flick R."/>
            <person name="Denaro R."/>
            <person name="Genovese M."/>
            <person name="Albar J.P."/>
            <person name="Reva O.N."/>
            <person name="Martinez-Gomariz M."/>
            <person name="Tran H."/>
            <person name="Ferrer M."/>
            <person name="Savchenko A."/>
            <person name="Yakunin A.F."/>
            <person name="Yakimov M.M."/>
            <person name="Golyshina O.V."/>
            <person name="Reinhardt R."/>
            <person name="Golyshin P.N."/>
        </authorList>
    </citation>
    <scope>NUCLEOTIDE SEQUENCE [LARGE SCALE GENOMIC DNA]</scope>
</reference>
<organism evidence="13 14">
    <name type="scientific">Oleispira antarctica RB-8</name>
    <dbReference type="NCBI Taxonomy" id="698738"/>
    <lineage>
        <taxon>Bacteria</taxon>
        <taxon>Pseudomonadati</taxon>
        <taxon>Pseudomonadota</taxon>
        <taxon>Gammaproteobacteria</taxon>
        <taxon>Oceanospirillales</taxon>
        <taxon>Oceanospirillaceae</taxon>
        <taxon>Oleispira</taxon>
    </lineage>
</organism>
<dbReference type="InterPro" id="IPR005757">
    <property type="entry name" value="Mpl"/>
</dbReference>
<dbReference type="GO" id="GO:0051301">
    <property type="term" value="P:cell division"/>
    <property type="evidence" value="ECO:0007669"/>
    <property type="project" value="UniProtKB-KW"/>
</dbReference>
<name>R4YK28_OLEAN</name>
<comment type="pathway">
    <text evidence="9">Cell wall biogenesis; peptidoglycan recycling.</text>
</comment>
<dbReference type="AlphaFoldDB" id="R4YK28"/>
<evidence type="ECO:0000256" key="7">
    <source>
        <dbReference type="ARBA" id="ARBA00023306"/>
    </source>
</evidence>
<dbReference type="SUPFAM" id="SSF53244">
    <property type="entry name" value="MurD-like peptide ligases, peptide-binding domain"/>
    <property type="match status" value="1"/>
</dbReference>
<dbReference type="Gene3D" id="3.40.50.720">
    <property type="entry name" value="NAD(P)-binding Rossmann-like Domain"/>
    <property type="match status" value="1"/>
</dbReference>
<evidence type="ECO:0000259" key="10">
    <source>
        <dbReference type="Pfam" id="PF01225"/>
    </source>
</evidence>
<keyword evidence="14" id="KW-1185">Reference proteome</keyword>
<dbReference type="InterPro" id="IPR013221">
    <property type="entry name" value="Mur_ligase_cen"/>
</dbReference>
<accession>R4YK28</accession>
<dbReference type="PANTHER" id="PTHR43445:SF5">
    <property type="entry name" value="UDP-N-ACETYLMURAMATE--L-ALANYL-GAMMA-D-GLUTAMYL-MESO-2,6-DIAMINOHEPTANDIOATE LIGASE"/>
    <property type="match status" value="1"/>
</dbReference>
<sequence length="470" mass="51290">MHLHILGICGTFMGSLAQLAKAQGHKVTGSDQGIYPPMSDQLAQAGIDVIAGFDPEQLDPAPDYVIVGNAMSRGNPAVEYVLDRGLPYISGPDWMGKYLLADKWVMAVAGTHGKTTTSSMLAWILEFGGMNPGYLIGGVPENFSTSARLTDSNFFIIEADEYDTAFFDKRSKFVHYHPRTLVMNNLEFDHADIFDDLAAIERQFHHLVRTVPSTGQVIYPVDNAALQRVIAQGCWSEQALLNHSGGWMVEAMLADCSQFNVLYRGENVASVIWKLSGEHNMANALAAIVAARHVGIEPHIAAEALAEFQSVKRRMELVGEVGVKGGGDSIRIYDDFAHHPTAIKLTLSGAKAAQQVQKRRGRLIAVLEPRSNTMKLGEHKAKLAASVEDADASYWLEPEGLSWSLTDAVSGMKNQQVFDTVEALEQQLLADIKSGDDVVMMSNGSFSGIHRSLLAKLLDRVAVEKKGELL</sequence>
<keyword evidence="8 9" id="KW-0961">Cell wall biogenesis/degradation</keyword>
<gene>
    <name evidence="9 13" type="primary">mpl</name>
    <name evidence="13" type="ORF">OLEAN_C05160</name>
</gene>
<dbReference type="EMBL" id="FO203512">
    <property type="protein sequence ID" value="CCK74692.1"/>
    <property type="molecule type" value="Genomic_DNA"/>
</dbReference>
<dbReference type="Gene3D" id="3.90.190.20">
    <property type="entry name" value="Mur ligase, C-terminal domain"/>
    <property type="match status" value="1"/>
</dbReference>
<dbReference type="NCBIfam" id="TIGR01081">
    <property type="entry name" value="mpl"/>
    <property type="match status" value="1"/>
</dbReference>
<evidence type="ECO:0000256" key="2">
    <source>
        <dbReference type="ARBA" id="ARBA00022618"/>
    </source>
</evidence>
<comment type="catalytic activity">
    <reaction evidence="9">
        <text>UDP-N-acetyl-alpha-D-muramate + L-alanyl-gamma-D-glutamyl-meso-2,6-diaminopimelate + ATP = UDP-N-acetyl-alpha-D-muramoyl-L-alanyl-gamma-D-glutamyl-meso-2,6-diaminopimelate + ADP + phosphate + H(+)</text>
        <dbReference type="Rhea" id="RHEA:29563"/>
        <dbReference type="ChEBI" id="CHEBI:15378"/>
        <dbReference type="ChEBI" id="CHEBI:30616"/>
        <dbReference type="ChEBI" id="CHEBI:43474"/>
        <dbReference type="ChEBI" id="CHEBI:61401"/>
        <dbReference type="ChEBI" id="CHEBI:70757"/>
        <dbReference type="ChEBI" id="CHEBI:83905"/>
        <dbReference type="ChEBI" id="CHEBI:456216"/>
        <dbReference type="EC" id="6.3.2.45"/>
    </reaction>
</comment>
<evidence type="ECO:0000256" key="9">
    <source>
        <dbReference type="HAMAP-Rule" id="MF_02020"/>
    </source>
</evidence>
<evidence type="ECO:0000313" key="13">
    <source>
        <dbReference type="EMBL" id="CCK74692.1"/>
    </source>
</evidence>
<dbReference type="InterPro" id="IPR004101">
    <property type="entry name" value="Mur_ligase_C"/>
</dbReference>
<dbReference type="Pfam" id="PF02875">
    <property type="entry name" value="Mur_ligase_C"/>
    <property type="match status" value="1"/>
</dbReference>
<dbReference type="InterPro" id="IPR036565">
    <property type="entry name" value="Mur-like_cat_sf"/>
</dbReference>
<evidence type="ECO:0000256" key="4">
    <source>
        <dbReference type="ARBA" id="ARBA00022840"/>
    </source>
</evidence>
<dbReference type="KEGG" id="oai:OLEAN_C05160"/>
<dbReference type="UniPathway" id="UPA00544"/>
<dbReference type="InterPro" id="IPR050061">
    <property type="entry name" value="MurCDEF_pg_biosynth"/>
</dbReference>
<dbReference type="GO" id="GO:0009254">
    <property type="term" value="P:peptidoglycan turnover"/>
    <property type="evidence" value="ECO:0007669"/>
    <property type="project" value="UniProtKB-UniRule"/>
</dbReference>
<dbReference type="STRING" id="698738.OLEAN_C05160"/>
<keyword evidence="7 9" id="KW-0131">Cell cycle</keyword>
<protein>
    <recommendedName>
        <fullName evidence="9">UDP-N-acetylmuramate--L-alanyl-gamma-D-glutamyl-meso-2,6-diaminoheptandioate ligase</fullName>
        <ecNumber evidence="9">6.3.2.45</ecNumber>
    </recommendedName>
    <alternativeName>
        <fullName evidence="9">Murein peptide ligase</fullName>
    </alternativeName>
    <alternativeName>
        <fullName evidence="9">UDP-N-acetylmuramate:L-alanyl-gamma-D-glutamyl-meso-diaminopimelate ligase</fullName>
    </alternativeName>
</protein>
<comment type="cofactor">
    <cofactor evidence="9">
        <name>Mg(2+)</name>
        <dbReference type="ChEBI" id="CHEBI:18420"/>
    </cofactor>
</comment>
<keyword evidence="3 9" id="KW-0547">Nucleotide-binding</keyword>
<keyword evidence="9" id="KW-0460">Magnesium</keyword>
<dbReference type="GO" id="GO:0009252">
    <property type="term" value="P:peptidoglycan biosynthetic process"/>
    <property type="evidence" value="ECO:0007669"/>
    <property type="project" value="UniProtKB-UniRule"/>
</dbReference>
<dbReference type="OrthoDB" id="9804126at2"/>
<proteinExistence type="inferred from homology"/>
<dbReference type="InterPro" id="IPR000713">
    <property type="entry name" value="Mur_ligase_N"/>
</dbReference>
<dbReference type="GO" id="GO:0005524">
    <property type="term" value="F:ATP binding"/>
    <property type="evidence" value="ECO:0007669"/>
    <property type="project" value="UniProtKB-UniRule"/>
</dbReference>
<evidence type="ECO:0000256" key="8">
    <source>
        <dbReference type="ARBA" id="ARBA00023316"/>
    </source>
</evidence>
<dbReference type="HAMAP" id="MF_02020">
    <property type="entry name" value="Mpl"/>
    <property type="match status" value="1"/>
</dbReference>
<feature type="domain" description="Mur ligase C-terminal" evidence="11">
    <location>
        <begin position="313"/>
        <end position="444"/>
    </location>
</feature>
<evidence type="ECO:0000256" key="1">
    <source>
        <dbReference type="ARBA" id="ARBA00022598"/>
    </source>
</evidence>
<dbReference type="GO" id="GO:0071555">
    <property type="term" value="P:cell wall organization"/>
    <property type="evidence" value="ECO:0007669"/>
    <property type="project" value="UniProtKB-KW"/>
</dbReference>
<dbReference type="GO" id="GO:0008360">
    <property type="term" value="P:regulation of cell shape"/>
    <property type="evidence" value="ECO:0007669"/>
    <property type="project" value="UniProtKB-KW"/>
</dbReference>
<dbReference type="Gene3D" id="3.40.1190.10">
    <property type="entry name" value="Mur-like, catalytic domain"/>
    <property type="match status" value="1"/>
</dbReference>
<feature type="domain" description="Mur ligase N-terminal catalytic" evidence="10">
    <location>
        <begin position="2"/>
        <end position="99"/>
    </location>
</feature>
<evidence type="ECO:0000259" key="11">
    <source>
        <dbReference type="Pfam" id="PF02875"/>
    </source>
</evidence>
<dbReference type="Pfam" id="PF01225">
    <property type="entry name" value="Mur_ligase"/>
    <property type="match status" value="1"/>
</dbReference>
<keyword evidence="1 9" id="KW-0436">Ligase</keyword>
<comment type="function">
    <text evidence="9">Reutilizes the intact tripeptide L-alanyl-gamma-D-glutamyl-meso-diaminopimelate by linking it to UDP-N-acetylmuramate.</text>
</comment>
<comment type="similarity">
    <text evidence="9">Belongs to the MurCDEF family. Mpl subfamily.</text>
</comment>
<dbReference type="InterPro" id="IPR036615">
    <property type="entry name" value="Mur_ligase_C_dom_sf"/>
</dbReference>
<evidence type="ECO:0000259" key="12">
    <source>
        <dbReference type="Pfam" id="PF08245"/>
    </source>
</evidence>
<dbReference type="SUPFAM" id="SSF51984">
    <property type="entry name" value="MurCD N-terminal domain"/>
    <property type="match status" value="1"/>
</dbReference>
<evidence type="ECO:0000313" key="14">
    <source>
        <dbReference type="Proteomes" id="UP000032749"/>
    </source>
</evidence>
<evidence type="ECO:0000256" key="3">
    <source>
        <dbReference type="ARBA" id="ARBA00022741"/>
    </source>
</evidence>